<feature type="transmembrane region" description="Helical" evidence="1">
    <location>
        <begin position="7"/>
        <end position="29"/>
    </location>
</feature>
<feature type="transmembrane region" description="Helical" evidence="1">
    <location>
        <begin position="68"/>
        <end position="87"/>
    </location>
</feature>
<name>A0A1B1TEJ2_9ARCH</name>
<evidence type="ECO:0000313" key="2">
    <source>
        <dbReference type="EMBL" id="ANV80699.1"/>
    </source>
</evidence>
<organism evidence="2">
    <name type="scientific">uncultured Poseidoniia archaeon</name>
    <dbReference type="NCBI Taxonomy" id="1697135"/>
    <lineage>
        <taxon>Archaea</taxon>
        <taxon>Methanobacteriati</taxon>
        <taxon>Thermoplasmatota</taxon>
        <taxon>Candidatus Poseidoniia</taxon>
        <taxon>environmental samples</taxon>
    </lineage>
</organism>
<sequence length="91" mass="9710">MNKLGLFCIVLGVIGLISFLITILLAGYIDERIQDECDSDIGTIGQITGLDEGECQNARNLSDSVSGLQIPSILIGVSFIVIGGMLIRNKN</sequence>
<reference evidence="2" key="1">
    <citation type="submission" date="2014-11" db="EMBL/GenBank/DDBJ databases">
        <authorList>
            <person name="Zhu J."/>
            <person name="Qi W."/>
            <person name="Song R."/>
        </authorList>
    </citation>
    <scope>NUCLEOTIDE SEQUENCE</scope>
</reference>
<reference evidence="2" key="2">
    <citation type="journal article" date="2015" name="ISME J.">
        <title>A new class of marine Euryarchaeota group II from the Mediterranean deep chlorophyll maximum.</title>
        <authorList>
            <person name="Martin-Cuadrado A.B."/>
            <person name="Garcia-Heredia I."/>
            <person name="Molto A.G."/>
            <person name="Lopez-Ubeda R."/>
            <person name="Kimes N."/>
            <person name="Lopez-Garcia P."/>
            <person name="Moreira D."/>
            <person name="Rodriguez-Valera F."/>
        </authorList>
    </citation>
    <scope>NUCLEOTIDE SEQUENCE</scope>
</reference>
<evidence type="ECO:0000256" key="1">
    <source>
        <dbReference type="SAM" id="Phobius"/>
    </source>
</evidence>
<proteinExistence type="predicted"/>
<keyword evidence="1" id="KW-0812">Transmembrane</keyword>
<keyword evidence="1" id="KW-0472">Membrane</keyword>
<accession>A0A1B1TEJ2</accession>
<keyword evidence="1" id="KW-1133">Transmembrane helix</keyword>
<protein>
    <submittedName>
        <fullName evidence="2">Uncharacterized protein</fullName>
    </submittedName>
</protein>
<dbReference type="EMBL" id="KP211902">
    <property type="protein sequence ID" value="ANV80699.1"/>
    <property type="molecule type" value="Genomic_DNA"/>
</dbReference>
<dbReference type="AlphaFoldDB" id="A0A1B1TEJ2"/>